<dbReference type="Proteomes" id="UP001163603">
    <property type="component" value="Chromosome 6"/>
</dbReference>
<comment type="caution">
    <text evidence="1">The sequence shown here is derived from an EMBL/GenBank/DDBJ whole genome shotgun (WGS) entry which is preliminary data.</text>
</comment>
<keyword evidence="2" id="KW-1185">Reference proteome</keyword>
<proteinExistence type="predicted"/>
<evidence type="ECO:0000313" key="2">
    <source>
        <dbReference type="Proteomes" id="UP001163603"/>
    </source>
</evidence>
<reference evidence="2" key="1">
    <citation type="journal article" date="2023" name="G3 (Bethesda)">
        <title>Genome assembly and association tests identify interacting loci associated with vigor, precocity, and sex in interspecific pistachio rootstocks.</title>
        <authorList>
            <person name="Palmer W."/>
            <person name="Jacygrad E."/>
            <person name="Sagayaradj S."/>
            <person name="Cavanaugh K."/>
            <person name="Han R."/>
            <person name="Bertier L."/>
            <person name="Beede B."/>
            <person name="Kafkas S."/>
            <person name="Golino D."/>
            <person name="Preece J."/>
            <person name="Michelmore R."/>
        </authorList>
    </citation>
    <scope>NUCLEOTIDE SEQUENCE [LARGE SCALE GENOMIC DNA]</scope>
</reference>
<accession>A0ACC0YN34</accession>
<organism evidence="1 2">
    <name type="scientific">Pistacia integerrima</name>
    <dbReference type="NCBI Taxonomy" id="434235"/>
    <lineage>
        <taxon>Eukaryota</taxon>
        <taxon>Viridiplantae</taxon>
        <taxon>Streptophyta</taxon>
        <taxon>Embryophyta</taxon>
        <taxon>Tracheophyta</taxon>
        <taxon>Spermatophyta</taxon>
        <taxon>Magnoliopsida</taxon>
        <taxon>eudicotyledons</taxon>
        <taxon>Gunneridae</taxon>
        <taxon>Pentapetalae</taxon>
        <taxon>rosids</taxon>
        <taxon>malvids</taxon>
        <taxon>Sapindales</taxon>
        <taxon>Anacardiaceae</taxon>
        <taxon>Pistacia</taxon>
    </lineage>
</organism>
<protein>
    <submittedName>
        <fullName evidence="1">Uncharacterized protein</fullName>
    </submittedName>
</protein>
<dbReference type="EMBL" id="CM047741">
    <property type="protein sequence ID" value="KAJ0038706.1"/>
    <property type="molecule type" value="Genomic_DNA"/>
</dbReference>
<name>A0ACC0YN34_9ROSI</name>
<evidence type="ECO:0000313" key="1">
    <source>
        <dbReference type="EMBL" id="KAJ0038706.1"/>
    </source>
</evidence>
<sequence length="24" mass="2675">MKLSPWLPATNSMDTTISNGPNLW</sequence>
<gene>
    <name evidence="1" type="ORF">Pint_22837</name>
</gene>